<feature type="transmembrane region" description="Helical" evidence="2">
    <location>
        <begin position="150"/>
        <end position="174"/>
    </location>
</feature>
<feature type="transmembrane region" description="Helical" evidence="2">
    <location>
        <begin position="194"/>
        <end position="215"/>
    </location>
</feature>
<dbReference type="Pfam" id="PF19877">
    <property type="entry name" value="DUF6350"/>
    <property type="match status" value="1"/>
</dbReference>
<feature type="transmembrane region" description="Helical" evidence="2">
    <location>
        <begin position="289"/>
        <end position="312"/>
    </location>
</feature>
<keyword evidence="2" id="KW-1133">Transmembrane helix</keyword>
<feature type="transmembrane region" description="Helical" evidence="2">
    <location>
        <begin position="119"/>
        <end position="138"/>
    </location>
</feature>
<evidence type="ECO:0000313" key="4">
    <source>
        <dbReference type="EMBL" id="MBM9478403.1"/>
    </source>
</evidence>
<feature type="transmembrane region" description="Helical" evidence="2">
    <location>
        <begin position="88"/>
        <end position="107"/>
    </location>
</feature>
<evidence type="ECO:0000256" key="1">
    <source>
        <dbReference type="SAM" id="MobiDB-lite"/>
    </source>
</evidence>
<keyword evidence="2" id="KW-0812">Transmembrane</keyword>
<gene>
    <name evidence="3" type="ORF">JL107_05735</name>
    <name evidence="4" type="ORF">JL107_18290</name>
</gene>
<evidence type="ECO:0000256" key="2">
    <source>
        <dbReference type="SAM" id="Phobius"/>
    </source>
</evidence>
<keyword evidence="2" id="KW-0472">Membrane</keyword>
<proteinExistence type="predicted"/>
<organism evidence="4 5">
    <name type="scientific">Nakamurella flavida</name>
    <dbReference type="NCBI Taxonomy" id="363630"/>
    <lineage>
        <taxon>Bacteria</taxon>
        <taxon>Bacillati</taxon>
        <taxon>Actinomycetota</taxon>
        <taxon>Actinomycetes</taxon>
        <taxon>Nakamurellales</taxon>
        <taxon>Nakamurellaceae</taxon>
        <taxon>Nakamurella</taxon>
    </lineage>
</organism>
<feature type="transmembrane region" description="Helical" evidence="2">
    <location>
        <begin position="361"/>
        <end position="382"/>
    </location>
</feature>
<feature type="transmembrane region" description="Helical" evidence="2">
    <location>
        <begin position="324"/>
        <end position="349"/>
    </location>
</feature>
<dbReference type="RefSeq" id="WP_205255997.1">
    <property type="nucleotide sequence ID" value="NZ_BAAAPV010000002.1"/>
</dbReference>
<evidence type="ECO:0000313" key="3">
    <source>
        <dbReference type="EMBL" id="MBM9475937.1"/>
    </source>
</evidence>
<feature type="transmembrane region" description="Helical" evidence="2">
    <location>
        <begin position="22"/>
        <end position="52"/>
    </location>
</feature>
<accession>A0A938YSH6</accession>
<dbReference type="EMBL" id="JAERWL010000005">
    <property type="protein sequence ID" value="MBM9475937.1"/>
    <property type="molecule type" value="Genomic_DNA"/>
</dbReference>
<feature type="region of interest" description="Disordered" evidence="1">
    <location>
        <begin position="391"/>
        <end position="560"/>
    </location>
</feature>
<feature type="compositionally biased region" description="Acidic residues" evidence="1">
    <location>
        <begin position="529"/>
        <end position="538"/>
    </location>
</feature>
<reference evidence="4" key="1">
    <citation type="submission" date="2021-01" db="EMBL/GenBank/DDBJ databases">
        <title>KCTC 19127 draft genome.</title>
        <authorList>
            <person name="An D."/>
        </authorList>
    </citation>
    <scope>NUCLEOTIDE SEQUENCE</scope>
    <source>
        <strain evidence="4">KCTC 19127</strain>
    </source>
</reference>
<name>A0A938YSH6_9ACTN</name>
<dbReference type="InterPro" id="IPR045931">
    <property type="entry name" value="DUF6350"/>
</dbReference>
<feature type="compositionally biased region" description="Low complexity" evidence="1">
    <location>
        <begin position="391"/>
        <end position="418"/>
    </location>
</feature>
<sequence>MIAELTLGRLAPDDDRAAPRTWVVALAAAVRALSVGLSVVLLACGLTLILWASAPDSTADAANAVQAGVVAFAAAHLVPVTLGGVTVSISPLLVSGAVLGLLSAVTRRARLRPVGRTQEVVAVLSTAAVYGLFVSVVARSFAPAGSVPPTAVLTAGAMALVAAAWGTAAPGSALRGWWAGTPLWLRLGARAGTAAALALLAAGALAVVAGLILSFSSVAALTGLVAPGVGAGLGLTVLQLLLVPNAAVAGTGYVTGVGFQIGQGDYTPFGSTVVDLPAVPLFAAAPEGVAASVAGLVWLVVPVAVAVLVGWWVAQRTRLVADRFLAVGTAAVVAGVALCVLALVARGGVQGGPIAATGAPAALLGGVVVAGVAVVGGLTVLAQFATALRAPRPAAPVTSTPRRRAAAAPATAAGAASSGDGGDGRPTDGNTPTAVAGEDASSDQAASVADEDTAEPESPESPESTEGTDRTDGTGPAADGTATEAAQDASDSPARSGDREAGDTDEPDADPAVAEAEAEDTDPARAADADADPADADAVDVAPSPGDQADGAPRDGRSHS</sequence>
<evidence type="ECO:0000313" key="5">
    <source>
        <dbReference type="Proteomes" id="UP000663801"/>
    </source>
</evidence>
<dbReference type="AlphaFoldDB" id="A0A938YSH6"/>
<comment type="caution">
    <text evidence="4">The sequence shown here is derived from an EMBL/GenBank/DDBJ whole genome shotgun (WGS) entry which is preliminary data.</text>
</comment>
<dbReference type="EMBL" id="JAERWL010000017">
    <property type="protein sequence ID" value="MBM9478403.1"/>
    <property type="molecule type" value="Genomic_DNA"/>
</dbReference>
<keyword evidence="5" id="KW-1185">Reference proteome</keyword>
<dbReference type="Proteomes" id="UP000663801">
    <property type="component" value="Unassembled WGS sequence"/>
</dbReference>
<protein>
    <submittedName>
        <fullName evidence="4">Uncharacterized protein</fullName>
    </submittedName>
</protein>
<feature type="compositionally biased region" description="Acidic residues" evidence="1">
    <location>
        <begin position="449"/>
        <end position="460"/>
    </location>
</feature>